<protein>
    <recommendedName>
        <fullName evidence="7">Lipopolysaccharide assembly protein A domain-containing protein</fullName>
    </recommendedName>
</protein>
<dbReference type="eggNOG" id="COG5416">
    <property type="taxonomic scope" value="Bacteria"/>
</dbReference>
<evidence type="ECO:0000259" key="7">
    <source>
        <dbReference type="Pfam" id="PF06305"/>
    </source>
</evidence>
<evidence type="ECO:0000256" key="2">
    <source>
        <dbReference type="ARBA" id="ARBA00022692"/>
    </source>
</evidence>
<keyword evidence="9" id="KW-1185">Reference proteome</keyword>
<evidence type="ECO:0000313" key="9">
    <source>
        <dbReference type="Proteomes" id="UP000051999"/>
    </source>
</evidence>
<dbReference type="AlphaFoldDB" id="A0A0R1RV71"/>
<name>A0A0R1RV71_9LACO</name>
<dbReference type="Pfam" id="PF06305">
    <property type="entry name" value="LapA_dom"/>
    <property type="match status" value="1"/>
</dbReference>
<evidence type="ECO:0000256" key="3">
    <source>
        <dbReference type="ARBA" id="ARBA00022989"/>
    </source>
</evidence>
<feature type="transmembrane region" description="Helical" evidence="6">
    <location>
        <begin position="41"/>
        <end position="63"/>
    </location>
</feature>
<feature type="region of interest" description="Disordered" evidence="5">
    <location>
        <begin position="64"/>
        <end position="91"/>
    </location>
</feature>
<dbReference type="EMBL" id="AZFF01000001">
    <property type="protein sequence ID" value="KRL57091.1"/>
    <property type="molecule type" value="Genomic_DNA"/>
</dbReference>
<comment type="caution">
    <text evidence="8">The sequence shown here is derived from an EMBL/GenBank/DDBJ whole genome shotgun (WGS) entry which is preliminary data.</text>
</comment>
<dbReference type="PANTHER" id="PTHR41335:SF1">
    <property type="entry name" value="MEMBRANE PROTEIN"/>
    <property type="match status" value="1"/>
</dbReference>
<keyword evidence="3 6" id="KW-1133">Transmembrane helix</keyword>
<keyword evidence="2 6" id="KW-0812">Transmembrane</keyword>
<dbReference type="RefSeq" id="WP_017262009.1">
    <property type="nucleotide sequence ID" value="NZ_AUAW01000001.1"/>
</dbReference>
<evidence type="ECO:0000256" key="1">
    <source>
        <dbReference type="ARBA" id="ARBA00022475"/>
    </source>
</evidence>
<evidence type="ECO:0000256" key="6">
    <source>
        <dbReference type="SAM" id="Phobius"/>
    </source>
</evidence>
<keyword evidence="1" id="KW-1003">Cell membrane</keyword>
<proteinExistence type="predicted"/>
<dbReference type="PANTHER" id="PTHR41335">
    <property type="entry name" value="MEMBRANE PROTEIN-RELATED"/>
    <property type="match status" value="1"/>
</dbReference>
<evidence type="ECO:0000256" key="4">
    <source>
        <dbReference type="ARBA" id="ARBA00023136"/>
    </source>
</evidence>
<sequence length="124" mass="13685">MKNQWRLIAGLILVLLVAIFAVMNGNSVPIHFGVATVKWPMILILIVSLLLGAIIALLVTAGTHASDKRNGKRADSETTAENDQLKKQNEELTSKNEQLNGLLDDRDKTIEQLQQKLSQQNNAN</sequence>
<feature type="compositionally biased region" description="Basic and acidic residues" evidence="5">
    <location>
        <begin position="65"/>
        <end position="76"/>
    </location>
</feature>
<dbReference type="OrthoDB" id="2990728at2"/>
<dbReference type="Proteomes" id="UP000051999">
    <property type="component" value="Unassembled WGS sequence"/>
</dbReference>
<dbReference type="GO" id="GO:0005886">
    <property type="term" value="C:plasma membrane"/>
    <property type="evidence" value="ECO:0007669"/>
    <property type="project" value="InterPro"/>
</dbReference>
<evidence type="ECO:0000313" key="8">
    <source>
        <dbReference type="EMBL" id="KRL57091.1"/>
    </source>
</evidence>
<gene>
    <name evidence="8" type="ORF">FD35_GL000098</name>
</gene>
<keyword evidence="4 6" id="KW-0472">Membrane</keyword>
<dbReference type="STRING" id="1114972.FD35_GL000098"/>
<accession>A0A0R1RV71</accession>
<dbReference type="PATRIC" id="fig|1114972.6.peg.96"/>
<reference evidence="8 9" key="1">
    <citation type="journal article" date="2015" name="Genome Announc.">
        <title>Expanding the biotechnology potential of lactobacilli through comparative genomics of 213 strains and associated genera.</title>
        <authorList>
            <person name="Sun Z."/>
            <person name="Harris H.M."/>
            <person name="McCann A."/>
            <person name="Guo C."/>
            <person name="Argimon S."/>
            <person name="Zhang W."/>
            <person name="Yang X."/>
            <person name="Jeffery I.B."/>
            <person name="Cooney J.C."/>
            <person name="Kagawa T.F."/>
            <person name="Liu W."/>
            <person name="Song Y."/>
            <person name="Salvetti E."/>
            <person name="Wrobel A."/>
            <person name="Rasinkangas P."/>
            <person name="Parkhill J."/>
            <person name="Rea M.C."/>
            <person name="O'Sullivan O."/>
            <person name="Ritari J."/>
            <person name="Douillard F.P."/>
            <person name="Paul Ross R."/>
            <person name="Yang R."/>
            <person name="Briner A.E."/>
            <person name="Felis G.E."/>
            <person name="de Vos W.M."/>
            <person name="Barrangou R."/>
            <person name="Klaenhammer T.R."/>
            <person name="Caufield P.W."/>
            <person name="Cui Y."/>
            <person name="Zhang H."/>
            <person name="O'Toole P.W."/>
        </authorList>
    </citation>
    <scope>NUCLEOTIDE SEQUENCE [LARGE SCALE GENOMIC DNA]</scope>
    <source>
        <strain evidence="8 9">DSM 15814</strain>
    </source>
</reference>
<evidence type="ECO:0000256" key="5">
    <source>
        <dbReference type="SAM" id="MobiDB-lite"/>
    </source>
</evidence>
<dbReference type="InterPro" id="IPR010445">
    <property type="entry name" value="LapA_dom"/>
</dbReference>
<organism evidence="8 9">
    <name type="scientific">Furfurilactobacillus rossiae DSM 15814</name>
    <dbReference type="NCBI Taxonomy" id="1114972"/>
    <lineage>
        <taxon>Bacteria</taxon>
        <taxon>Bacillati</taxon>
        <taxon>Bacillota</taxon>
        <taxon>Bacilli</taxon>
        <taxon>Lactobacillales</taxon>
        <taxon>Lactobacillaceae</taxon>
        <taxon>Furfurilactobacillus</taxon>
    </lineage>
</organism>
<feature type="domain" description="Lipopolysaccharide assembly protein A" evidence="7">
    <location>
        <begin position="24"/>
        <end position="90"/>
    </location>
</feature>